<dbReference type="EMBL" id="BMHY01000002">
    <property type="protein sequence ID" value="GGG63246.1"/>
    <property type="molecule type" value="Genomic_DNA"/>
</dbReference>
<reference evidence="2 3" key="1">
    <citation type="journal article" date="2014" name="Int. J. Syst. Evol. Microbiol.">
        <title>Complete genome sequence of Corynebacterium casei LMG S-19264T (=DSM 44701T), isolated from a smear-ripened cheese.</title>
        <authorList>
            <consortium name="US DOE Joint Genome Institute (JGI-PGF)"/>
            <person name="Walter F."/>
            <person name="Albersmeier A."/>
            <person name="Kalinowski J."/>
            <person name="Ruckert C."/>
        </authorList>
    </citation>
    <scope>NUCLEOTIDE SEQUENCE [LARGE SCALE GENOMIC DNA]</scope>
    <source>
        <strain evidence="2 3">CGMCC 1.15286</strain>
    </source>
</reference>
<feature type="domain" description="PilZ" evidence="1">
    <location>
        <begin position="8"/>
        <end position="104"/>
    </location>
</feature>
<name>A0A917GZP5_9BACL</name>
<evidence type="ECO:0000313" key="3">
    <source>
        <dbReference type="Proteomes" id="UP000600247"/>
    </source>
</evidence>
<protein>
    <recommendedName>
        <fullName evidence="1">PilZ domain-containing protein</fullName>
    </recommendedName>
</protein>
<organism evidence="2 3">
    <name type="scientific">Paenibacillus radicis</name>
    <name type="common">ex Gao et al. 2016</name>
    <dbReference type="NCBI Taxonomy" id="1737354"/>
    <lineage>
        <taxon>Bacteria</taxon>
        <taxon>Bacillati</taxon>
        <taxon>Bacillota</taxon>
        <taxon>Bacilli</taxon>
        <taxon>Bacillales</taxon>
        <taxon>Paenibacillaceae</taxon>
        <taxon>Paenibacillus</taxon>
    </lineage>
</organism>
<gene>
    <name evidence="2" type="ORF">GCM10010918_16450</name>
</gene>
<accession>A0A917GZP5</accession>
<dbReference type="RefSeq" id="WP_188888415.1">
    <property type="nucleotide sequence ID" value="NZ_BMHY01000002.1"/>
</dbReference>
<evidence type="ECO:0000259" key="1">
    <source>
        <dbReference type="Pfam" id="PF07238"/>
    </source>
</evidence>
<sequence>METNSELQRAFFRMRLNEGIKAEMRLLDPLGLLLSRNVAHVLLLNISQEGLCFLSGLKLPVDKGYLVDFQITLSGVSLQLRGHIVWREQRDNQFEYGVAFHPPNRMKPIMIRLLNQEMLRQSPNQLKIHQLYRKLRSRST</sequence>
<keyword evidence="3" id="KW-1185">Reference proteome</keyword>
<dbReference type="Gene3D" id="2.40.10.220">
    <property type="entry name" value="predicted glycosyltransferase like domains"/>
    <property type="match status" value="1"/>
</dbReference>
<dbReference type="Pfam" id="PF07238">
    <property type="entry name" value="PilZ"/>
    <property type="match status" value="1"/>
</dbReference>
<dbReference type="InterPro" id="IPR009875">
    <property type="entry name" value="PilZ_domain"/>
</dbReference>
<dbReference type="GO" id="GO:0035438">
    <property type="term" value="F:cyclic-di-GMP binding"/>
    <property type="evidence" value="ECO:0007669"/>
    <property type="project" value="InterPro"/>
</dbReference>
<dbReference type="Proteomes" id="UP000600247">
    <property type="component" value="Unassembled WGS sequence"/>
</dbReference>
<comment type="caution">
    <text evidence="2">The sequence shown here is derived from an EMBL/GenBank/DDBJ whole genome shotgun (WGS) entry which is preliminary data.</text>
</comment>
<proteinExistence type="predicted"/>
<dbReference type="SUPFAM" id="SSF141371">
    <property type="entry name" value="PilZ domain-like"/>
    <property type="match status" value="1"/>
</dbReference>
<evidence type="ECO:0000313" key="2">
    <source>
        <dbReference type="EMBL" id="GGG63246.1"/>
    </source>
</evidence>
<dbReference type="AlphaFoldDB" id="A0A917GZP5"/>